<proteinExistence type="predicted"/>
<name>A0A8X8APV7_BRACI</name>
<protein>
    <submittedName>
        <fullName evidence="2">Uncharacterized protein</fullName>
    </submittedName>
</protein>
<dbReference type="AlphaFoldDB" id="A0A8X8APV7"/>
<gene>
    <name evidence="2" type="ORF">Bca52824_028335</name>
</gene>
<dbReference type="EMBL" id="JAAMPC010000006">
    <property type="protein sequence ID" value="KAG2308587.1"/>
    <property type="molecule type" value="Genomic_DNA"/>
</dbReference>
<feature type="region of interest" description="Disordered" evidence="1">
    <location>
        <begin position="37"/>
        <end position="77"/>
    </location>
</feature>
<evidence type="ECO:0000256" key="1">
    <source>
        <dbReference type="SAM" id="MobiDB-lite"/>
    </source>
</evidence>
<feature type="compositionally biased region" description="Polar residues" evidence="1">
    <location>
        <begin position="61"/>
        <end position="74"/>
    </location>
</feature>
<accession>A0A8X8APV7</accession>
<keyword evidence="3" id="KW-1185">Reference proteome</keyword>
<reference evidence="2 3" key="1">
    <citation type="submission" date="2020-02" db="EMBL/GenBank/DDBJ databases">
        <authorList>
            <person name="Ma Q."/>
            <person name="Huang Y."/>
            <person name="Song X."/>
            <person name="Pei D."/>
        </authorList>
    </citation>
    <scope>NUCLEOTIDE SEQUENCE [LARGE SCALE GENOMIC DNA]</scope>
    <source>
        <strain evidence="2">Sxm20200214</strain>
        <tissue evidence="2">Leaf</tissue>
    </source>
</reference>
<organism evidence="2 3">
    <name type="scientific">Brassica carinata</name>
    <name type="common">Ethiopian mustard</name>
    <name type="synonym">Abyssinian cabbage</name>
    <dbReference type="NCBI Taxonomy" id="52824"/>
    <lineage>
        <taxon>Eukaryota</taxon>
        <taxon>Viridiplantae</taxon>
        <taxon>Streptophyta</taxon>
        <taxon>Embryophyta</taxon>
        <taxon>Tracheophyta</taxon>
        <taxon>Spermatophyta</taxon>
        <taxon>Magnoliopsida</taxon>
        <taxon>eudicotyledons</taxon>
        <taxon>Gunneridae</taxon>
        <taxon>Pentapetalae</taxon>
        <taxon>rosids</taxon>
        <taxon>malvids</taxon>
        <taxon>Brassicales</taxon>
        <taxon>Brassicaceae</taxon>
        <taxon>Brassiceae</taxon>
        <taxon>Brassica</taxon>
    </lineage>
</organism>
<dbReference type="Proteomes" id="UP000886595">
    <property type="component" value="Unassembled WGS sequence"/>
</dbReference>
<evidence type="ECO:0000313" key="2">
    <source>
        <dbReference type="EMBL" id="KAG2308587.1"/>
    </source>
</evidence>
<sequence length="128" mass="14724">MRFKPTSYLNPYFGHGRCLPRRPYDIFESFFCETEEGGQIENSDELRRLPESETQDEKMSEATTSMPPLSSVHEQSPRMAALALEKKILNKMKKKPAANAHPSLWRAKLAPKTSVYPYYHQTPTTIAF</sequence>
<evidence type="ECO:0000313" key="3">
    <source>
        <dbReference type="Proteomes" id="UP000886595"/>
    </source>
</evidence>
<feature type="compositionally biased region" description="Basic and acidic residues" evidence="1">
    <location>
        <begin position="44"/>
        <end position="60"/>
    </location>
</feature>
<comment type="caution">
    <text evidence="2">The sequence shown here is derived from an EMBL/GenBank/DDBJ whole genome shotgun (WGS) entry which is preliminary data.</text>
</comment>